<comment type="catalytic activity">
    <reaction evidence="1">
        <text>S-ubiquitinyl-[E2 ubiquitin-conjugating enzyme]-L-cysteine + [acceptor protein]-L-lysine = [E2 ubiquitin-conjugating enzyme]-L-cysteine + N(6)-ubiquitinyl-[acceptor protein]-L-lysine.</text>
        <dbReference type="EC" id="2.3.2.26"/>
    </reaction>
</comment>
<comment type="caution">
    <text evidence="6">Lacks conserved residue(s) required for the propagation of feature annotation.</text>
</comment>
<gene>
    <name evidence="9" type="ORF">M9Y10_003021</name>
</gene>
<proteinExistence type="predicted"/>
<evidence type="ECO:0000256" key="7">
    <source>
        <dbReference type="SAM" id="MobiDB-lite"/>
    </source>
</evidence>
<dbReference type="PROSITE" id="PS50237">
    <property type="entry name" value="HECT"/>
    <property type="match status" value="1"/>
</dbReference>
<evidence type="ECO:0000256" key="5">
    <source>
        <dbReference type="ARBA" id="ARBA00022786"/>
    </source>
</evidence>
<dbReference type="Gene3D" id="3.30.2410.10">
    <property type="entry name" value="Hect, E3 ligase catalytic domain"/>
    <property type="match status" value="1"/>
</dbReference>
<dbReference type="EMBL" id="JAPFFF010000010">
    <property type="protein sequence ID" value="KAK8880354.1"/>
    <property type="molecule type" value="Genomic_DNA"/>
</dbReference>
<evidence type="ECO:0000256" key="1">
    <source>
        <dbReference type="ARBA" id="ARBA00000885"/>
    </source>
</evidence>
<dbReference type="Gene3D" id="3.30.2160.10">
    <property type="entry name" value="Hect, E3 ligase catalytic domain"/>
    <property type="match status" value="1"/>
</dbReference>
<accession>A0ABR2JNJ6</accession>
<evidence type="ECO:0000256" key="4">
    <source>
        <dbReference type="ARBA" id="ARBA00022679"/>
    </source>
</evidence>
<name>A0ABR2JNJ6_9EUKA</name>
<organism evidence="9 10">
    <name type="scientific">Tritrichomonas musculus</name>
    <dbReference type="NCBI Taxonomy" id="1915356"/>
    <lineage>
        <taxon>Eukaryota</taxon>
        <taxon>Metamonada</taxon>
        <taxon>Parabasalia</taxon>
        <taxon>Tritrichomonadida</taxon>
        <taxon>Tritrichomonadidae</taxon>
        <taxon>Tritrichomonas</taxon>
    </lineage>
</organism>
<keyword evidence="10" id="KW-1185">Reference proteome</keyword>
<dbReference type="EC" id="2.3.2.26" evidence="3"/>
<comment type="pathway">
    <text evidence="2">Protein modification; protein ubiquitination.</text>
</comment>
<feature type="region of interest" description="Disordered" evidence="7">
    <location>
        <begin position="1"/>
        <end position="23"/>
    </location>
</feature>
<dbReference type="SMART" id="SM00119">
    <property type="entry name" value="HECTc"/>
    <property type="match status" value="1"/>
</dbReference>
<keyword evidence="5 6" id="KW-0833">Ubl conjugation pathway</keyword>
<dbReference type="Pfam" id="PF00632">
    <property type="entry name" value="HECT"/>
    <property type="match status" value="1"/>
</dbReference>
<comment type="caution">
    <text evidence="9">The sequence shown here is derived from an EMBL/GenBank/DDBJ whole genome shotgun (WGS) entry which is preliminary data.</text>
</comment>
<sequence length="367" mass="42433">MSTGETPRSREFQEQQKGKINTSSEMEIKVHQINVLNDSFEQFQNCTPSDYLKQLKVHLIESNEKLNESSPKEWINLVINDLLKPQTNLFTHSEHNAYFPSSKSSTSPESLKLFKFSGLIFALSIIYDASPQISFASFFLKQILHIPITQEDIKDYDPNIYDSFDYFKKHGFDKTELYFDTIINTSEGQKNVELIPNGENTKVTDENKDQYFNLMTDLLLSKSIKEQTNAFCEGFYSLVPLQEIQSITEEELKHLIYGSSRIDIEILKKRITIKPPYTAETPVIKYFFNAISHWNNQDLQKLLMFVTGYTNITKDEEIFSINQAGRSGMLPMAHTAIRSLELPEYESEEELNKNLMTCINYTGLLIE</sequence>
<feature type="compositionally biased region" description="Basic and acidic residues" evidence="7">
    <location>
        <begin position="7"/>
        <end position="17"/>
    </location>
</feature>
<feature type="domain" description="HECT" evidence="8">
    <location>
        <begin position="47"/>
        <end position="367"/>
    </location>
</feature>
<evidence type="ECO:0000256" key="3">
    <source>
        <dbReference type="ARBA" id="ARBA00012485"/>
    </source>
</evidence>
<protein>
    <recommendedName>
        <fullName evidence="3">HECT-type E3 ubiquitin transferase</fullName>
        <ecNumber evidence="3">2.3.2.26</ecNumber>
    </recommendedName>
</protein>
<dbReference type="InterPro" id="IPR035983">
    <property type="entry name" value="Hect_E3_ubiquitin_ligase"/>
</dbReference>
<keyword evidence="4" id="KW-0808">Transferase</keyword>
<dbReference type="SUPFAM" id="SSF56204">
    <property type="entry name" value="Hect, E3 ligase catalytic domain"/>
    <property type="match status" value="1"/>
</dbReference>
<dbReference type="Proteomes" id="UP001470230">
    <property type="component" value="Unassembled WGS sequence"/>
</dbReference>
<evidence type="ECO:0000313" key="10">
    <source>
        <dbReference type="Proteomes" id="UP001470230"/>
    </source>
</evidence>
<dbReference type="InterPro" id="IPR050409">
    <property type="entry name" value="E3_ubiq-protein_ligase"/>
</dbReference>
<reference evidence="9 10" key="1">
    <citation type="submission" date="2024-04" db="EMBL/GenBank/DDBJ databases">
        <title>Tritrichomonas musculus Genome.</title>
        <authorList>
            <person name="Alves-Ferreira E."/>
            <person name="Grigg M."/>
            <person name="Lorenzi H."/>
            <person name="Galac M."/>
        </authorList>
    </citation>
    <scope>NUCLEOTIDE SEQUENCE [LARGE SCALE GENOMIC DNA]</scope>
    <source>
        <strain evidence="9 10">EAF2021</strain>
    </source>
</reference>
<dbReference type="PANTHER" id="PTHR11254:SF440">
    <property type="entry name" value="E3 UBIQUITIN-PROTEIN LIGASE NEDD-4"/>
    <property type="match status" value="1"/>
</dbReference>
<dbReference type="InterPro" id="IPR000569">
    <property type="entry name" value="HECT_dom"/>
</dbReference>
<dbReference type="Gene3D" id="3.90.1750.10">
    <property type="entry name" value="Hect, E3 ligase catalytic domains"/>
    <property type="match status" value="1"/>
</dbReference>
<evidence type="ECO:0000256" key="2">
    <source>
        <dbReference type="ARBA" id="ARBA00004906"/>
    </source>
</evidence>
<evidence type="ECO:0000313" key="9">
    <source>
        <dbReference type="EMBL" id="KAK8880354.1"/>
    </source>
</evidence>
<dbReference type="PANTHER" id="PTHR11254">
    <property type="entry name" value="HECT DOMAIN UBIQUITIN-PROTEIN LIGASE"/>
    <property type="match status" value="1"/>
</dbReference>
<evidence type="ECO:0000259" key="8">
    <source>
        <dbReference type="PROSITE" id="PS50237"/>
    </source>
</evidence>
<evidence type="ECO:0000256" key="6">
    <source>
        <dbReference type="PROSITE-ProRule" id="PRU00104"/>
    </source>
</evidence>